<comment type="caution">
    <text evidence="2">The sequence shown here is derived from an EMBL/GenBank/DDBJ whole genome shotgun (WGS) entry which is preliminary data.</text>
</comment>
<evidence type="ECO:0000259" key="1">
    <source>
        <dbReference type="Pfam" id="PF08818"/>
    </source>
</evidence>
<dbReference type="Pfam" id="PF13376">
    <property type="entry name" value="OmdA"/>
    <property type="match status" value="1"/>
</dbReference>
<evidence type="ECO:0000313" key="2">
    <source>
        <dbReference type="EMBL" id="NIJ06579.1"/>
    </source>
</evidence>
<proteinExistence type="predicted"/>
<name>A0ABX0TM34_9SPHN</name>
<dbReference type="EMBL" id="JAAOZC010000001">
    <property type="protein sequence ID" value="NIJ06579.1"/>
    <property type="molecule type" value="Genomic_DNA"/>
</dbReference>
<protein>
    <submittedName>
        <fullName evidence="2">Uncharacterized protein YdeI (YjbR/CyaY-like superfamily)</fullName>
    </submittedName>
</protein>
<dbReference type="InterPro" id="IPR014922">
    <property type="entry name" value="YdhG-like"/>
</dbReference>
<feature type="domain" description="YdhG-like" evidence="1">
    <location>
        <begin position="19"/>
        <end position="105"/>
    </location>
</feature>
<accession>A0ABX0TM34</accession>
<sequence length="193" mass="21227">MPQDQRIDAFIAKAQPFAQPILRQVRKAMHAALPDVEEAIKWGMPFFLIGGRPFANMAAFKAHAAFGFWKGPRTGKEADAMGQYGRLTKVEDLPPEPEFIALIRAQAASAASALPKPKAPPKPALETPDDLAEALASDAEACAVFHGFPPGCRREYIEWIVQAKRPETRASRIAKAVAQMAEGKKLNWKYENC</sequence>
<keyword evidence="3" id="KW-1185">Reference proteome</keyword>
<dbReference type="Pfam" id="PF08818">
    <property type="entry name" value="DUF1801"/>
    <property type="match status" value="1"/>
</dbReference>
<gene>
    <name evidence="2" type="ORF">FHS31_000161</name>
</gene>
<evidence type="ECO:0000313" key="3">
    <source>
        <dbReference type="Proteomes" id="UP000727456"/>
    </source>
</evidence>
<dbReference type="Gene3D" id="3.90.1150.200">
    <property type="match status" value="1"/>
</dbReference>
<dbReference type="SUPFAM" id="SSF159888">
    <property type="entry name" value="YdhG-like"/>
    <property type="match status" value="1"/>
</dbReference>
<reference evidence="2 3" key="1">
    <citation type="submission" date="2020-03" db="EMBL/GenBank/DDBJ databases">
        <title>Genomic Encyclopedia of Type Strains, Phase III (KMG-III): the genomes of soil and plant-associated and newly described type strains.</title>
        <authorList>
            <person name="Whitman W."/>
        </authorList>
    </citation>
    <scope>NUCLEOTIDE SEQUENCE [LARGE SCALE GENOMIC DNA]</scope>
    <source>
        <strain evidence="2 3">CECT 8804</strain>
    </source>
</reference>
<dbReference type="Proteomes" id="UP000727456">
    <property type="component" value="Unassembled WGS sequence"/>
</dbReference>
<organism evidence="2 3">
    <name type="scientific">Sphingomonas vulcanisoli</name>
    <dbReference type="NCBI Taxonomy" id="1658060"/>
    <lineage>
        <taxon>Bacteria</taxon>
        <taxon>Pseudomonadati</taxon>
        <taxon>Pseudomonadota</taxon>
        <taxon>Alphaproteobacteria</taxon>
        <taxon>Sphingomonadales</taxon>
        <taxon>Sphingomonadaceae</taxon>
        <taxon>Sphingomonas</taxon>
    </lineage>
</organism>
<dbReference type="RefSeq" id="WP_167071108.1">
    <property type="nucleotide sequence ID" value="NZ_JAAOZC010000001.1"/>
</dbReference>